<dbReference type="Proteomes" id="UP000467700">
    <property type="component" value="Unassembled WGS sequence"/>
</dbReference>
<keyword evidence="2" id="KW-1185">Reference proteome</keyword>
<proteinExistence type="predicted"/>
<dbReference type="SUPFAM" id="SSF52047">
    <property type="entry name" value="RNI-like"/>
    <property type="match status" value="1"/>
</dbReference>
<reference evidence="1 2" key="1">
    <citation type="submission" date="2020-01" db="EMBL/GenBank/DDBJ databases">
        <authorList>
            <person name="Gupta K D."/>
        </authorList>
    </citation>
    <scope>NUCLEOTIDE SEQUENCE [LARGE SCALE GENOMIC DNA]</scope>
</reference>
<dbReference type="EMBL" id="CACVBS010000076">
    <property type="protein sequence ID" value="CAA7269217.1"/>
    <property type="molecule type" value="Genomic_DNA"/>
</dbReference>
<evidence type="ECO:0000313" key="2">
    <source>
        <dbReference type="Proteomes" id="UP000467700"/>
    </source>
</evidence>
<name>A0A8S0WRU6_CYCAE</name>
<protein>
    <submittedName>
        <fullName evidence="1">Uncharacterized protein</fullName>
    </submittedName>
</protein>
<comment type="caution">
    <text evidence="1">The sequence shown here is derived from an EMBL/GenBank/DDBJ whole genome shotgun (WGS) entry which is preliminary data.</text>
</comment>
<sequence>MAHSQRLRHLEVNLDSSWNNNTGTLLDALPTSASKLQTLRIVNSSYSYEVLRMPEAAFQEVECLQLLDLRGVQPSWRSKLFGQNITSLTIHGSSNSNGRQDEGLRPSALDFVGALRRLTRLAALSLQRTAPRNANPETVGVANLPTSLCTVELVDTPVNIANALRLMAVPPTTPVSLQAQHYSGPEDISVLFVCLGEYYSPSTWVLGGSSFFRAVEMACSGNCNSKLRAWVDEPGDFPVGVENPPALSLIVCMRNQSVRSHQEIAKQFFAATFQYLPIQNVVKFHCGNVQAPIPQLVRAFGTLSQLRTMIIDDASGARSIVNLLKQKKGFLHGVPLPGLECLSLRSIKIENNDERSKQQSLSFESLLDCLTDRKTRKTTLSLLDTRGCTISERMLNKLSRVVGKLN</sequence>
<evidence type="ECO:0000313" key="1">
    <source>
        <dbReference type="EMBL" id="CAA7269217.1"/>
    </source>
</evidence>
<dbReference type="AlphaFoldDB" id="A0A8S0WRU6"/>
<organism evidence="1 2">
    <name type="scientific">Cyclocybe aegerita</name>
    <name type="common">Black poplar mushroom</name>
    <name type="synonym">Agrocybe aegerita</name>
    <dbReference type="NCBI Taxonomy" id="1973307"/>
    <lineage>
        <taxon>Eukaryota</taxon>
        <taxon>Fungi</taxon>
        <taxon>Dikarya</taxon>
        <taxon>Basidiomycota</taxon>
        <taxon>Agaricomycotina</taxon>
        <taxon>Agaricomycetes</taxon>
        <taxon>Agaricomycetidae</taxon>
        <taxon>Agaricales</taxon>
        <taxon>Agaricineae</taxon>
        <taxon>Bolbitiaceae</taxon>
        <taxon>Cyclocybe</taxon>
    </lineage>
</organism>
<gene>
    <name evidence="1" type="ORF">AAE3_LOCUS11494</name>
</gene>
<accession>A0A8S0WRU6</accession>